<evidence type="ECO:0000256" key="2">
    <source>
        <dbReference type="ARBA" id="ARBA00022692"/>
    </source>
</evidence>
<gene>
    <name evidence="7" type="ORF">C1SCF055_LOCUS3913</name>
</gene>
<evidence type="ECO:0000313" key="10">
    <source>
        <dbReference type="Proteomes" id="UP001152797"/>
    </source>
</evidence>
<sequence>MEHSTEESTEQPAHSEVNHPRCALKTRLGYQPLHRVILENWQSGVTVAMVSVPLSISLGIASAGGDPSAPLMGVSTAFWGGLCASIFSSSDFNIIGPAGALSGMLNAATIKFGGAEVLPYLSLISAGFIFLIYLLGLQRYLLLMPTAVFEGFTLAVAFIIGLGQLEMALDLSPDGPKSEHFHENLIRSLEALHGYSLAPAILFFVVTALLLTLVKYAGKIKGRSIPWTVLIPVFTILLGYLSDQKLLGGIVLPTLKDKYGTLKPRVVEAPSTPLADFAQGHVMDLIRTAFGISFVAVLETLISAKIAEQRMNYPFDSSRETLGLMVCHAVCGAVGALPPTGVFVRTSLNVQLQATHRMSQMINAIAVFLIFVVAMPVFSYLPQAAVAALLVFASIRMAPVSYIAMLWRNDRRSCFLLIMTTCICVFLDPVYGLVIGMVVALLRDAAETARAESRVTLDKAIPYVSSTGTPITTSHGVLRKWATSSFDHGANIAVKPSPLTTMQGIVERFACGKPKKQMDNDLHEHDYESVVLYEPMGSMTFLCASKHLSRLQALAAKSPPGIIVSLEHVTRIDIDGSETLAKVAREINTSGCRLAFVIPDLLLQGRVLKKAAWIQEFKGDGHIYSTVPEAKAEMNAL</sequence>
<feature type="transmembrane region" description="Helical" evidence="5">
    <location>
        <begin position="225"/>
        <end position="242"/>
    </location>
</feature>
<feature type="transmembrane region" description="Helical" evidence="5">
    <location>
        <begin position="142"/>
        <end position="163"/>
    </location>
</feature>
<dbReference type="GO" id="GO:0055085">
    <property type="term" value="P:transmembrane transport"/>
    <property type="evidence" value="ECO:0007669"/>
    <property type="project" value="InterPro"/>
</dbReference>
<dbReference type="Gene3D" id="3.30.750.24">
    <property type="entry name" value="STAS domain"/>
    <property type="match status" value="1"/>
</dbReference>
<evidence type="ECO:0000313" key="8">
    <source>
        <dbReference type="EMBL" id="CAL1128990.1"/>
    </source>
</evidence>
<feature type="transmembrane region" description="Helical" evidence="5">
    <location>
        <begin position="414"/>
        <end position="442"/>
    </location>
</feature>
<dbReference type="PANTHER" id="PTHR11814">
    <property type="entry name" value="SULFATE TRANSPORTER"/>
    <property type="match status" value="1"/>
</dbReference>
<dbReference type="EMBL" id="CAMXCT010000213">
    <property type="protein sequence ID" value="CAI3975615.1"/>
    <property type="molecule type" value="Genomic_DNA"/>
</dbReference>
<dbReference type="AlphaFoldDB" id="A0A9P1BML1"/>
<name>A0A9P1BML1_9DINO</name>
<dbReference type="InterPro" id="IPR036513">
    <property type="entry name" value="STAS_dom_sf"/>
</dbReference>
<dbReference type="InterPro" id="IPR002645">
    <property type="entry name" value="STAS_dom"/>
</dbReference>
<proteinExistence type="predicted"/>
<keyword evidence="2 5" id="KW-0812">Transmembrane</keyword>
<dbReference type="OrthoDB" id="288203at2759"/>
<keyword evidence="3 5" id="KW-1133">Transmembrane helix</keyword>
<evidence type="ECO:0000256" key="3">
    <source>
        <dbReference type="ARBA" id="ARBA00022989"/>
    </source>
</evidence>
<dbReference type="SUPFAM" id="SSF52091">
    <property type="entry name" value="SpoIIaa-like"/>
    <property type="match status" value="1"/>
</dbReference>
<evidence type="ECO:0000313" key="7">
    <source>
        <dbReference type="EMBL" id="CAI3975615.1"/>
    </source>
</evidence>
<evidence type="ECO:0000313" key="9">
    <source>
        <dbReference type="EMBL" id="CAL4762927.1"/>
    </source>
</evidence>
<feature type="transmembrane region" description="Helical" evidence="5">
    <location>
        <begin position="192"/>
        <end position="213"/>
    </location>
</feature>
<keyword evidence="4 5" id="KW-0472">Membrane</keyword>
<dbReference type="InterPro" id="IPR011547">
    <property type="entry name" value="SLC26A/SulP_dom"/>
</dbReference>
<evidence type="ECO:0000256" key="4">
    <source>
        <dbReference type="ARBA" id="ARBA00023136"/>
    </source>
</evidence>
<keyword evidence="10" id="KW-1185">Reference proteome</keyword>
<feature type="transmembrane region" description="Helical" evidence="5">
    <location>
        <begin position="361"/>
        <end position="381"/>
    </location>
</feature>
<comment type="subcellular location">
    <subcellularLocation>
        <location evidence="1">Membrane</location>
        <topology evidence="1">Multi-pass membrane protein</topology>
    </subcellularLocation>
</comment>
<protein>
    <submittedName>
        <fullName evidence="9">Sulfate transporter YvdB</fullName>
    </submittedName>
</protein>
<dbReference type="PROSITE" id="PS50801">
    <property type="entry name" value="STAS"/>
    <property type="match status" value="1"/>
</dbReference>
<feature type="domain" description="STAS" evidence="6">
    <location>
        <begin position="520"/>
        <end position="634"/>
    </location>
</feature>
<dbReference type="Proteomes" id="UP001152797">
    <property type="component" value="Unassembled WGS sequence"/>
</dbReference>
<dbReference type="EMBL" id="CAMXCT030000213">
    <property type="protein sequence ID" value="CAL4762927.1"/>
    <property type="molecule type" value="Genomic_DNA"/>
</dbReference>
<evidence type="ECO:0000256" key="5">
    <source>
        <dbReference type="SAM" id="Phobius"/>
    </source>
</evidence>
<evidence type="ECO:0000259" key="6">
    <source>
        <dbReference type="PROSITE" id="PS50801"/>
    </source>
</evidence>
<dbReference type="Pfam" id="PF00916">
    <property type="entry name" value="Sulfate_transp"/>
    <property type="match status" value="1"/>
</dbReference>
<feature type="transmembrane region" description="Helical" evidence="5">
    <location>
        <begin position="387"/>
        <end position="407"/>
    </location>
</feature>
<comment type="caution">
    <text evidence="7">The sequence shown here is derived from an EMBL/GenBank/DDBJ whole genome shotgun (WGS) entry which is preliminary data.</text>
</comment>
<accession>A0A9P1BML1</accession>
<feature type="transmembrane region" description="Helical" evidence="5">
    <location>
        <begin position="118"/>
        <end position="135"/>
    </location>
</feature>
<reference evidence="7" key="1">
    <citation type="submission" date="2022-10" db="EMBL/GenBank/DDBJ databases">
        <authorList>
            <person name="Chen Y."/>
            <person name="Dougan E. K."/>
            <person name="Chan C."/>
            <person name="Rhodes N."/>
            <person name="Thang M."/>
        </authorList>
    </citation>
    <scope>NUCLEOTIDE SEQUENCE</scope>
</reference>
<evidence type="ECO:0000256" key="1">
    <source>
        <dbReference type="ARBA" id="ARBA00004141"/>
    </source>
</evidence>
<dbReference type="GO" id="GO:0016020">
    <property type="term" value="C:membrane"/>
    <property type="evidence" value="ECO:0007669"/>
    <property type="project" value="UniProtKB-SubCell"/>
</dbReference>
<feature type="transmembrane region" description="Helical" evidence="5">
    <location>
        <begin position="44"/>
        <end position="63"/>
    </location>
</feature>
<organism evidence="7">
    <name type="scientific">Cladocopium goreaui</name>
    <dbReference type="NCBI Taxonomy" id="2562237"/>
    <lineage>
        <taxon>Eukaryota</taxon>
        <taxon>Sar</taxon>
        <taxon>Alveolata</taxon>
        <taxon>Dinophyceae</taxon>
        <taxon>Suessiales</taxon>
        <taxon>Symbiodiniaceae</taxon>
        <taxon>Cladocopium</taxon>
    </lineage>
</organism>
<dbReference type="InterPro" id="IPR001902">
    <property type="entry name" value="SLC26A/SulP_fam"/>
</dbReference>
<dbReference type="EMBL" id="CAMXCT020000213">
    <property type="protein sequence ID" value="CAL1128990.1"/>
    <property type="molecule type" value="Genomic_DNA"/>
</dbReference>
<reference evidence="8" key="2">
    <citation type="submission" date="2024-04" db="EMBL/GenBank/DDBJ databases">
        <authorList>
            <person name="Chen Y."/>
            <person name="Shah S."/>
            <person name="Dougan E. K."/>
            <person name="Thang M."/>
            <person name="Chan C."/>
        </authorList>
    </citation>
    <scope>NUCLEOTIDE SEQUENCE [LARGE SCALE GENOMIC DNA]</scope>
</reference>